<protein>
    <submittedName>
        <fullName evidence="1">Uncharacterized protein</fullName>
    </submittedName>
</protein>
<keyword evidence="2" id="KW-1185">Reference proteome</keyword>
<organism evidence="1 2">
    <name type="scientific">Pistacia atlantica</name>
    <dbReference type="NCBI Taxonomy" id="434234"/>
    <lineage>
        <taxon>Eukaryota</taxon>
        <taxon>Viridiplantae</taxon>
        <taxon>Streptophyta</taxon>
        <taxon>Embryophyta</taxon>
        <taxon>Tracheophyta</taxon>
        <taxon>Spermatophyta</taxon>
        <taxon>Magnoliopsida</taxon>
        <taxon>eudicotyledons</taxon>
        <taxon>Gunneridae</taxon>
        <taxon>Pentapetalae</taxon>
        <taxon>rosids</taxon>
        <taxon>malvids</taxon>
        <taxon>Sapindales</taxon>
        <taxon>Anacardiaceae</taxon>
        <taxon>Pistacia</taxon>
    </lineage>
</organism>
<dbReference type="Proteomes" id="UP001164250">
    <property type="component" value="Chromosome 7"/>
</dbReference>
<reference evidence="2" key="1">
    <citation type="journal article" date="2023" name="G3 (Bethesda)">
        <title>Genome assembly and association tests identify interacting loci associated with vigor, precocity, and sex in interspecific pistachio rootstocks.</title>
        <authorList>
            <person name="Palmer W."/>
            <person name="Jacygrad E."/>
            <person name="Sagayaradj S."/>
            <person name="Cavanaugh K."/>
            <person name="Han R."/>
            <person name="Bertier L."/>
            <person name="Beede B."/>
            <person name="Kafkas S."/>
            <person name="Golino D."/>
            <person name="Preece J."/>
            <person name="Michelmore R."/>
        </authorList>
    </citation>
    <scope>NUCLEOTIDE SEQUENCE [LARGE SCALE GENOMIC DNA]</scope>
</reference>
<proteinExistence type="predicted"/>
<gene>
    <name evidence="1" type="ORF">Patl1_27154</name>
</gene>
<accession>A0ACC1B1D5</accession>
<dbReference type="EMBL" id="CM047903">
    <property type="protein sequence ID" value="KAJ0092701.1"/>
    <property type="molecule type" value="Genomic_DNA"/>
</dbReference>
<sequence>MPATKKTNTEIISHAFEKLMCQIGHPVEFELPDYFIKSRPTPYTFIKRSILFNFPFCASILCFQAV</sequence>
<comment type="caution">
    <text evidence="1">The sequence shown here is derived from an EMBL/GenBank/DDBJ whole genome shotgun (WGS) entry which is preliminary data.</text>
</comment>
<evidence type="ECO:0000313" key="2">
    <source>
        <dbReference type="Proteomes" id="UP001164250"/>
    </source>
</evidence>
<name>A0ACC1B1D5_9ROSI</name>
<evidence type="ECO:0000313" key="1">
    <source>
        <dbReference type="EMBL" id="KAJ0092701.1"/>
    </source>
</evidence>